<protein>
    <recommendedName>
        <fullName evidence="4">RRM domain-containing protein</fullName>
    </recommendedName>
</protein>
<dbReference type="SUPFAM" id="SSF54928">
    <property type="entry name" value="RNA-binding domain, RBD"/>
    <property type="match status" value="1"/>
</dbReference>
<dbReference type="CDD" id="cd00590">
    <property type="entry name" value="RRM_SF"/>
    <property type="match status" value="1"/>
</dbReference>
<dbReference type="EMBL" id="KK198763">
    <property type="protein sequence ID" value="KCW47627.1"/>
    <property type="molecule type" value="Genomic_DNA"/>
</dbReference>
<feature type="domain" description="RRM" evidence="4">
    <location>
        <begin position="104"/>
        <end position="176"/>
    </location>
</feature>
<dbReference type="InterPro" id="IPR035979">
    <property type="entry name" value="RBD_domain_sf"/>
</dbReference>
<dbReference type="Gramene" id="KCW47627">
    <property type="protein sequence ID" value="KCW47627"/>
    <property type="gene ID" value="EUGRSUZ_K01370"/>
</dbReference>
<dbReference type="AlphaFoldDB" id="A0A059A0G1"/>
<dbReference type="STRING" id="71139.A0A059A0G1"/>
<dbReference type="SMART" id="SM00360">
    <property type="entry name" value="RRM"/>
    <property type="match status" value="1"/>
</dbReference>
<feature type="non-terminal residue" evidence="5">
    <location>
        <position position="1"/>
    </location>
</feature>
<name>A0A059A0G1_EUCGR</name>
<accession>A0A059A0G1</accession>
<evidence type="ECO:0000313" key="5">
    <source>
        <dbReference type="EMBL" id="KCW47627.1"/>
    </source>
</evidence>
<dbReference type="GO" id="GO:0003723">
    <property type="term" value="F:RNA binding"/>
    <property type="evidence" value="ECO:0007669"/>
    <property type="project" value="UniProtKB-UniRule"/>
</dbReference>
<dbReference type="PANTHER" id="PTHR23189">
    <property type="entry name" value="RNA RECOGNITION MOTIF-CONTAINING"/>
    <property type="match status" value="1"/>
</dbReference>
<organism evidence="5">
    <name type="scientific">Eucalyptus grandis</name>
    <name type="common">Flooded gum</name>
    <dbReference type="NCBI Taxonomy" id="71139"/>
    <lineage>
        <taxon>Eukaryota</taxon>
        <taxon>Viridiplantae</taxon>
        <taxon>Streptophyta</taxon>
        <taxon>Embryophyta</taxon>
        <taxon>Tracheophyta</taxon>
        <taxon>Spermatophyta</taxon>
        <taxon>Magnoliopsida</taxon>
        <taxon>eudicotyledons</taxon>
        <taxon>Gunneridae</taxon>
        <taxon>Pentapetalae</taxon>
        <taxon>rosids</taxon>
        <taxon>malvids</taxon>
        <taxon>Myrtales</taxon>
        <taxon>Myrtaceae</taxon>
        <taxon>Myrtoideae</taxon>
        <taxon>Eucalypteae</taxon>
        <taxon>Eucalyptus</taxon>
    </lineage>
</organism>
<dbReference type="InterPro" id="IPR012677">
    <property type="entry name" value="Nucleotide-bd_a/b_plait_sf"/>
</dbReference>
<reference evidence="5" key="1">
    <citation type="submission" date="2013-07" db="EMBL/GenBank/DDBJ databases">
        <title>The genome of Eucalyptus grandis.</title>
        <authorList>
            <person name="Schmutz J."/>
            <person name="Hayes R."/>
            <person name="Myburg A."/>
            <person name="Tuskan G."/>
            <person name="Grattapaglia D."/>
            <person name="Rokhsar D.S."/>
        </authorList>
    </citation>
    <scope>NUCLEOTIDE SEQUENCE</scope>
    <source>
        <tissue evidence="5">Leaf extractions</tissue>
    </source>
</reference>
<dbReference type="InParanoid" id="A0A059A0G1"/>
<feature type="region of interest" description="Disordered" evidence="3">
    <location>
        <begin position="1"/>
        <end position="52"/>
    </location>
</feature>
<dbReference type="PROSITE" id="PS50102">
    <property type="entry name" value="RRM"/>
    <property type="match status" value="1"/>
</dbReference>
<gene>
    <name evidence="5" type="ORF">EUGRSUZ_K01370</name>
</gene>
<proteinExistence type="predicted"/>
<feature type="region of interest" description="Disordered" evidence="3">
    <location>
        <begin position="73"/>
        <end position="105"/>
    </location>
</feature>
<dbReference type="InterPro" id="IPR000504">
    <property type="entry name" value="RRM_dom"/>
</dbReference>
<keyword evidence="1 2" id="KW-0694">RNA-binding</keyword>
<evidence type="ECO:0000256" key="3">
    <source>
        <dbReference type="SAM" id="MobiDB-lite"/>
    </source>
</evidence>
<feature type="compositionally biased region" description="Polar residues" evidence="3">
    <location>
        <begin position="17"/>
        <end position="27"/>
    </location>
</feature>
<sequence>WSGAFSLCVDSSSSSSTCRSFQRSNKPSSSEEARRDSDSNSDNSDSPPLIPIATPRLSFPHCDLIFHEAASPAKMSGRIGGGRERSRRLEDRNSSGQSSAPPSRHLWVGNLSHSISEGDLVRPFLEFGELDSVAFQPGRSYAFINFKTDEGAIAALDALRGSPLAGNPLRIEFAKVVSLVPNLCHSLNFKRLVVYRIYGCIFKYLFSINQMVPLPNDH</sequence>
<dbReference type="Pfam" id="PF00076">
    <property type="entry name" value="RRM_1"/>
    <property type="match status" value="1"/>
</dbReference>
<evidence type="ECO:0000256" key="1">
    <source>
        <dbReference type="ARBA" id="ARBA00022884"/>
    </source>
</evidence>
<evidence type="ECO:0000259" key="4">
    <source>
        <dbReference type="PROSITE" id="PS50102"/>
    </source>
</evidence>
<evidence type="ECO:0000256" key="2">
    <source>
        <dbReference type="PROSITE-ProRule" id="PRU00176"/>
    </source>
</evidence>
<feature type="compositionally biased region" description="Basic and acidic residues" evidence="3">
    <location>
        <begin position="81"/>
        <end position="93"/>
    </location>
</feature>
<feature type="compositionally biased region" description="Basic and acidic residues" evidence="3">
    <location>
        <begin position="29"/>
        <end position="38"/>
    </location>
</feature>
<dbReference type="Gene3D" id="3.30.70.330">
    <property type="match status" value="1"/>
</dbReference>